<evidence type="ECO:0000256" key="5">
    <source>
        <dbReference type="ARBA" id="ARBA00023012"/>
    </source>
</evidence>
<accession>A0A9J9HGS9</accession>
<dbReference type="Gene3D" id="3.30.565.10">
    <property type="entry name" value="Histidine kinase-like ATPase, C-terminal domain"/>
    <property type="match status" value="2"/>
</dbReference>
<evidence type="ECO:0000256" key="4">
    <source>
        <dbReference type="ARBA" id="ARBA00022777"/>
    </source>
</evidence>
<protein>
    <recommendedName>
        <fullName evidence="2">histidine kinase</fullName>
        <ecNumber evidence="2">2.7.13.3</ecNumber>
    </recommendedName>
</protein>
<dbReference type="EMBL" id="CP000700">
    <property type="protein sequence ID" value="ABQ71431.1"/>
    <property type="molecule type" value="Genomic_DNA"/>
</dbReference>
<dbReference type="PROSITE" id="PS50109">
    <property type="entry name" value="HIS_KIN"/>
    <property type="match status" value="1"/>
</dbReference>
<dbReference type="SUPFAM" id="SSF55874">
    <property type="entry name" value="ATPase domain of HSP90 chaperone/DNA topoisomerase II/histidine kinase"/>
    <property type="match status" value="2"/>
</dbReference>
<dbReference type="InterPro" id="IPR005467">
    <property type="entry name" value="His_kinase_dom"/>
</dbReference>
<dbReference type="AlphaFoldDB" id="A0A9J9HGS9"/>
<evidence type="ECO:0000256" key="3">
    <source>
        <dbReference type="ARBA" id="ARBA00022679"/>
    </source>
</evidence>
<evidence type="ECO:0000259" key="7">
    <source>
        <dbReference type="PROSITE" id="PS50109"/>
    </source>
</evidence>
<organism evidence="8 9">
    <name type="scientific">Rhizorhabdus wittichii (strain DSM 6014 / CCUG 31198 / JCM 15750 / NBRC 105917 / EY 4224 / RW1)</name>
    <name type="common">Sphingomonas wittichii</name>
    <dbReference type="NCBI Taxonomy" id="392499"/>
    <lineage>
        <taxon>Bacteria</taxon>
        <taxon>Pseudomonadati</taxon>
        <taxon>Pseudomonadota</taxon>
        <taxon>Alphaproteobacteria</taxon>
        <taxon>Sphingomonadales</taxon>
        <taxon>Sphingomonadaceae</taxon>
        <taxon>Rhizorhabdus</taxon>
    </lineage>
</organism>
<sequence>MGFKVAARTILELGAELISTDAIALYELIKNSYDAGSKRATLDIHTVLKFSELRNFRQRLAAAQRLVQDEGADEDELVDRLRAQLVDRLDSTAVQPALDAFQAALAAVDDLEELGEAVETQFEKLNYIDVIDTGEGMSLRDLREIFLTVGTTSRLHDTRGRHFVGGKGIGRLSAMRLGDRLRVETARESDSAWNLLTIDWRNFTHESADTLDTIDVAPRRGPPKEQVDAHGTTLRVQALKADWDFERVKRLADRYFDRLFDPFSGRSRYPLVIRVNGAKVPVPTFDRDVLEEAQASVSIRYIVSPEPQLTLDINYITRGRPKVEVWSRDDILGITAHEDVSVAALESLGPFRADFHWFNRQRLKAIEGYGDREKVKDTVNNWANGLLMYRDGFRVNPYGNPDDDWLGLDAKALGSGGYKVNRKQIIGAVYISAEDNPSLIDQTNREGLRANEEKSLLVLLLRKAITENFKTFLNDVEKELRKSTRIDATETAAYLDQISKRVARSLKTLHSLVPRENEEEVEFLEETFDELQGRLADAKASIANAEKDQRDLVDLAGVGLQVEIVAHELGRVTRRTLDLIKTLQGVDLPPRAQSTFGSIESQMLVIRKRLDVLDPLGPSSRNAKAKTDLKELVEQVFDAHVDQFSRYGIDHVLRVYPRSTRSFTKRVVRGMIVQVLENLIDNAVFWLRQRSRADPDFEPRIEIEIDVDDDEIRVTDNGPGIPVDRREEIFKPFVSFKPPGEGKGLGLFISREIARRHSSDLYLQEGADTTGRLHTFVLDMAGS</sequence>
<feature type="domain" description="Histidine kinase" evidence="7">
    <location>
        <begin position="564"/>
        <end position="782"/>
    </location>
</feature>
<dbReference type="GO" id="GO:0004673">
    <property type="term" value="F:protein histidine kinase activity"/>
    <property type="evidence" value="ECO:0007669"/>
    <property type="project" value="UniProtKB-EC"/>
</dbReference>
<dbReference type="CDD" id="cd00075">
    <property type="entry name" value="HATPase"/>
    <property type="match status" value="1"/>
</dbReference>
<dbReference type="Pfam" id="PF13589">
    <property type="entry name" value="HATPase_c_3"/>
    <property type="match status" value="1"/>
</dbReference>
<geneLocation type="plasmid" evidence="8 9">
    <name>pSWIT01</name>
</geneLocation>
<gene>
    <name evidence="8" type="ordered locus">Swit_5323</name>
</gene>
<keyword evidence="4 8" id="KW-0418">Kinase</keyword>
<dbReference type="Proteomes" id="UP000001989">
    <property type="component" value="Plasmid pSWIT01"/>
</dbReference>
<feature type="coiled-coil region" evidence="6">
    <location>
        <begin position="521"/>
        <end position="548"/>
    </location>
</feature>
<keyword evidence="5" id="KW-0902">Two-component regulatory system</keyword>
<dbReference type="GO" id="GO:0000160">
    <property type="term" value="P:phosphorelay signal transduction system"/>
    <property type="evidence" value="ECO:0007669"/>
    <property type="project" value="UniProtKB-KW"/>
</dbReference>
<dbReference type="PANTHER" id="PTHR43711:SF1">
    <property type="entry name" value="HISTIDINE KINASE 1"/>
    <property type="match status" value="1"/>
</dbReference>
<keyword evidence="8" id="KW-0614">Plasmid</keyword>
<dbReference type="PRINTS" id="PR00344">
    <property type="entry name" value="BCTRLSENSOR"/>
</dbReference>
<keyword evidence="6" id="KW-0175">Coiled coil</keyword>
<dbReference type="InterPro" id="IPR003594">
    <property type="entry name" value="HATPase_dom"/>
</dbReference>
<dbReference type="Pfam" id="PF02518">
    <property type="entry name" value="HATPase_c"/>
    <property type="match status" value="1"/>
</dbReference>
<name>A0A9J9HGS9_RHIWR</name>
<dbReference type="InterPro" id="IPR050736">
    <property type="entry name" value="Sensor_HK_Regulatory"/>
</dbReference>
<evidence type="ECO:0000313" key="8">
    <source>
        <dbReference type="EMBL" id="ABQ71431.1"/>
    </source>
</evidence>
<reference evidence="8 9" key="1">
    <citation type="journal article" date="2010" name="J. Bacteriol.">
        <title>Genome sequence of the dioxin-mineralizing bacterium Sphingomonas wittichii RW1.</title>
        <authorList>
            <person name="Miller T.R."/>
            <person name="Delcher A.L."/>
            <person name="Salzberg S.L."/>
            <person name="Saunders E."/>
            <person name="Detter J.C."/>
            <person name="Halden R.U."/>
        </authorList>
    </citation>
    <scope>NUCLEOTIDE SEQUENCE [LARGE SCALE GENOMIC DNA]</scope>
    <source>
        <strain evidence="9">DSM 6014 / CCUG 31198 / JCM 15750 / NBRC 105917 / EY 4224 / RW1</strain>
    </source>
</reference>
<evidence type="ECO:0000256" key="6">
    <source>
        <dbReference type="SAM" id="Coils"/>
    </source>
</evidence>
<dbReference type="KEGG" id="swi:Swit_5323"/>
<dbReference type="EC" id="2.7.13.3" evidence="2"/>
<dbReference type="OrthoDB" id="9816482at2"/>
<dbReference type="PANTHER" id="PTHR43711">
    <property type="entry name" value="TWO-COMPONENT HISTIDINE KINASE"/>
    <property type="match status" value="1"/>
</dbReference>
<evidence type="ECO:0000256" key="1">
    <source>
        <dbReference type="ARBA" id="ARBA00000085"/>
    </source>
</evidence>
<comment type="catalytic activity">
    <reaction evidence="1">
        <text>ATP + protein L-histidine = ADP + protein N-phospho-L-histidine.</text>
        <dbReference type="EC" id="2.7.13.3"/>
    </reaction>
</comment>
<keyword evidence="3" id="KW-0808">Transferase</keyword>
<proteinExistence type="predicted"/>
<dbReference type="InterPro" id="IPR004358">
    <property type="entry name" value="Sig_transdc_His_kin-like_C"/>
</dbReference>
<dbReference type="InterPro" id="IPR036890">
    <property type="entry name" value="HATPase_C_sf"/>
</dbReference>
<dbReference type="SMART" id="SM00387">
    <property type="entry name" value="HATPase_c"/>
    <property type="match status" value="1"/>
</dbReference>
<evidence type="ECO:0000313" key="9">
    <source>
        <dbReference type="Proteomes" id="UP000001989"/>
    </source>
</evidence>
<evidence type="ECO:0000256" key="2">
    <source>
        <dbReference type="ARBA" id="ARBA00012438"/>
    </source>
</evidence>
<keyword evidence="9" id="KW-1185">Reference proteome</keyword>